<dbReference type="GO" id="GO:0008131">
    <property type="term" value="F:primary methylamine oxidase activity"/>
    <property type="evidence" value="ECO:0007669"/>
    <property type="project" value="InterPro"/>
</dbReference>
<dbReference type="GO" id="GO:0005507">
    <property type="term" value="F:copper ion binding"/>
    <property type="evidence" value="ECO:0007669"/>
    <property type="project" value="InterPro"/>
</dbReference>
<dbReference type="GO" id="GO:0009308">
    <property type="term" value="P:amine metabolic process"/>
    <property type="evidence" value="ECO:0007669"/>
    <property type="project" value="InterPro"/>
</dbReference>
<dbReference type="InterPro" id="IPR036460">
    <property type="entry name" value="Cu_amine_oxidase_C_sf"/>
</dbReference>
<dbReference type="Pfam" id="PF01179">
    <property type="entry name" value="Cu_amine_oxid"/>
    <property type="match status" value="1"/>
</dbReference>
<dbReference type="eggNOG" id="COG3733">
    <property type="taxonomic scope" value="Bacteria"/>
</dbReference>
<dbReference type="RefSeq" id="WP_023574926.1">
    <property type="nucleotide sequence ID" value="NZ_AVCS01000028.1"/>
</dbReference>
<dbReference type="AlphaFoldDB" id="V6S247"/>
<organism evidence="2 3">
    <name type="scientific">Flavobacterium enshiense DK69</name>
    <dbReference type="NCBI Taxonomy" id="1107311"/>
    <lineage>
        <taxon>Bacteria</taxon>
        <taxon>Pseudomonadati</taxon>
        <taxon>Bacteroidota</taxon>
        <taxon>Flavobacteriia</taxon>
        <taxon>Flavobacteriales</taxon>
        <taxon>Flavobacteriaceae</taxon>
        <taxon>Flavobacterium</taxon>
    </lineage>
</organism>
<evidence type="ECO:0000313" key="3">
    <source>
        <dbReference type="Proteomes" id="UP000030149"/>
    </source>
</evidence>
<dbReference type="STRING" id="1107311.Q767_08485"/>
<sequence length="528" mass="59647">MKNDLEIKFRTVASVSDEQIQSIIDSPSVNEYLKGCKYRILSTHFFDRDKKEKDLKECQSNFSDFNQITVYNYTHNRCLLIKIKSWKTKAVEITESVFQPEPNDEEFEEAVNLLLKKHKDIKTYLDEKSVRIYKPMPPTLDIPLPDGEIQRTVNVGISSDTKKIRNEIVGVNMITHDIHQFENGAPFGAHADSGHCGLPDANQPTTNRGTSGKCWVTVTQAGKVIWKFLVIRPSASSGTKGSGIELKYVDYKGKRVLYQAHVPILNVLYDIPPCGPFRDWQHQEGMFNAVGKDIAPGIRLCSTPATTILDTDNDSGNFKGVAIYVKGQEVVLVSEMEAGWYRYVSEWRLHADGTIRPRFGFGAVQNSCVCNKHHHHVYWRFDFDIETPGNNLVQEFNDPILVGNSKWHNKSFEIRRPKDSSRKRKWKISNTRSGSAYEIIPGDKDGKADSFGVGDLWVLRYHGGSEIDDGITVVGGTPAQCMAHIDKFVNGESIVNKDVVVWYAAHFTHDLKVETGHIVGPTLKCVKW</sequence>
<reference evidence="2 3" key="2">
    <citation type="journal article" date="2015" name="Stand. Genomic Sci.">
        <title>High quality draft genomic sequence of Flavobacterium enshiense DK69(T) and comparison among Flavobacterium genomes.</title>
        <authorList>
            <person name="Zeng Z."/>
            <person name="Chen C."/>
            <person name="Du H."/>
            <person name="Wang G."/>
            <person name="Li M."/>
        </authorList>
    </citation>
    <scope>NUCLEOTIDE SEQUENCE [LARGE SCALE GENOMIC DNA]</scope>
    <source>
        <strain evidence="2 3">DK69</strain>
    </source>
</reference>
<gene>
    <name evidence="2" type="ORF">Q767_08485</name>
</gene>
<proteinExistence type="predicted"/>
<dbReference type="PATRIC" id="fig|1107311.3.peg.2940"/>
<comment type="caution">
    <text evidence="2">The sequence shown here is derived from an EMBL/GenBank/DDBJ whole genome shotgun (WGS) entry which is preliminary data.</text>
</comment>
<dbReference type="Proteomes" id="UP000030149">
    <property type="component" value="Unassembled WGS sequence"/>
</dbReference>
<keyword evidence="3" id="KW-1185">Reference proteome</keyword>
<dbReference type="InterPro" id="IPR015798">
    <property type="entry name" value="Cu_amine_oxidase_C"/>
</dbReference>
<dbReference type="Gene3D" id="2.70.98.20">
    <property type="entry name" value="Copper amine oxidase, catalytic domain"/>
    <property type="match status" value="1"/>
</dbReference>
<protein>
    <recommendedName>
        <fullName evidence="1">Copper amine oxidase catalytic domain-containing protein</fullName>
    </recommendedName>
</protein>
<dbReference type="OrthoDB" id="9772590at2"/>
<dbReference type="GO" id="GO:0048038">
    <property type="term" value="F:quinone binding"/>
    <property type="evidence" value="ECO:0007669"/>
    <property type="project" value="InterPro"/>
</dbReference>
<dbReference type="SUPFAM" id="SSF49998">
    <property type="entry name" value="Amine oxidase catalytic domain"/>
    <property type="match status" value="1"/>
</dbReference>
<reference evidence="3" key="1">
    <citation type="submission" date="2013-09" db="EMBL/GenBank/DDBJ databases">
        <authorList>
            <person name="Zeng Z."/>
            <person name="Chen C."/>
        </authorList>
    </citation>
    <scope>NUCLEOTIDE SEQUENCE [LARGE SCALE GENOMIC DNA]</scope>
    <source>
        <strain evidence="3">DK69</strain>
    </source>
</reference>
<feature type="domain" description="Copper amine oxidase catalytic" evidence="1">
    <location>
        <begin position="364"/>
        <end position="510"/>
    </location>
</feature>
<evidence type="ECO:0000259" key="1">
    <source>
        <dbReference type="Pfam" id="PF01179"/>
    </source>
</evidence>
<evidence type="ECO:0000313" key="2">
    <source>
        <dbReference type="EMBL" id="KGO95722.1"/>
    </source>
</evidence>
<dbReference type="EMBL" id="JRLZ01000008">
    <property type="protein sequence ID" value="KGO95722.1"/>
    <property type="molecule type" value="Genomic_DNA"/>
</dbReference>
<accession>V6S247</accession>
<name>V6S247_9FLAO</name>